<dbReference type="Proteomes" id="UP001141992">
    <property type="component" value="Unassembled WGS sequence"/>
</dbReference>
<feature type="repeat" description="TPR" evidence="1">
    <location>
        <begin position="275"/>
        <end position="308"/>
    </location>
</feature>
<accession>A0A9W5EK77</accession>
<dbReference type="RefSeq" id="WP_109442092.1">
    <property type="nucleotide sequence ID" value="NZ_CYTI01000005.1"/>
</dbReference>
<evidence type="ECO:0000313" key="3">
    <source>
        <dbReference type="Proteomes" id="UP001141992"/>
    </source>
</evidence>
<proteinExistence type="predicted"/>
<dbReference type="EMBL" id="JAPZVI010000003">
    <property type="protein sequence ID" value="MCZ8400990.1"/>
    <property type="molecule type" value="Genomic_DNA"/>
</dbReference>
<dbReference type="InterPro" id="IPR019734">
    <property type="entry name" value="TPR_rpt"/>
</dbReference>
<dbReference type="SUPFAM" id="SSF48452">
    <property type="entry name" value="TPR-like"/>
    <property type="match status" value="1"/>
</dbReference>
<dbReference type="AlphaFoldDB" id="A0A9W5EK77"/>
<reference evidence="2" key="1">
    <citation type="submission" date="2022-12" db="EMBL/GenBank/DDBJ databases">
        <authorList>
            <person name="Voronina O.L."/>
            <person name="Kunda M.S."/>
            <person name="Ryzhova N."/>
            <person name="Aksenova E.I."/>
        </authorList>
    </citation>
    <scope>NUCLEOTIDE SEQUENCE</scope>
    <source>
        <strain evidence="2">SCCH136:Ach223948</strain>
    </source>
</reference>
<dbReference type="InterPro" id="IPR011990">
    <property type="entry name" value="TPR-like_helical_dom_sf"/>
</dbReference>
<dbReference type="PROSITE" id="PS50005">
    <property type="entry name" value="TPR"/>
    <property type="match status" value="1"/>
</dbReference>
<name>A0A9W5EK77_ALCXX</name>
<organism evidence="2 3">
    <name type="scientific">Alcaligenes xylosoxydans xylosoxydans</name>
    <name type="common">Achromobacter xylosoxidans</name>
    <dbReference type="NCBI Taxonomy" id="85698"/>
    <lineage>
        <taxon>Bacteria</taxon>
        <taxon>Pseudomonadati</taxon>
        <taxon>Pseudomonadota</taxon>
        <taxon>Betaproteobacteria</taxon>
        <taxon>Burkholderiales</taxon>
        <taxon>Alcaligenaceae</taxon>
        <taxon>Achromobacter</taxon>
    </lineage>
</organism>
<comment type="caution">
    <text evidence="2">The sequence shown here is derived from an EMBL/GenBank/DDBJ whole genome shotgun (WGS) entry which is preliminary data.</text>
</comment>
<protein>
    <submittedName>
        <fullName evidence="2">Vi polysaccharide transport protein VexE</fullName>
    </submittedName>
</protein>
<sequence length="660" mass="71096">MVDTTIERPGTAAAPASAAPAAVANTAASDATSRLRAVIKRILEADDPLQAMAELGPALARVEEGWRDARRLLVSPFVRVGRLEPAIAALERLVQAYPARTDDRRLLASLLGRTEQWERAIAQADAAAAIAPDSAALQAARIQLRVQAGHIAQAADVARQTVTLAAGAPGDAHWWMLAFSRNGDAVEAAGIAMALQADDLPNARVATVAVRALLDDDRVEAAILLGNAALDAGHDAPALRASLGLAHLRRATDDDRKVHALAHFEAGLAAAPTDVRLLTLHGETLLRAGRYKDAVAPLRQAMELAPELEQTRALYARALRYTLQYGEAADQLLHLVEKSPDKQLWQRAAIGALSQAGRKQEAEALFERYVGQRGQALPPTFQQALEQLEQKLDTAPIPQARLDWAWSLRGDAGADRAQWERRARWGHLVDHLLFDWLECREDSVEEAMQMLGELDTGERFFAPLLAAGRGVVVATAHVGPMYAGLMALELLGIPSRWLATAPSIAQSSYAAALISTADQTEAQVAKACMRALAAGNVLCLAVDGAANPAAPRTQFEGQAVTYSSFAAHLAHRQGVPSVFYTPRWENGRVAYTLEMLPAVEPGEDADAYAQRWQEAYFKHLRAHVAGPPENLRLSGGIWRHVQPADRSARPAGAVLGSEFR</sequence>
<keyword evidence="1" id="KW-0802">TPR repeat</keyword>
<evidence type="ECO:0000313" key="2">
    <source>
        <dbReference type="EMBL" id="MCZ8400990.1"/>
    </source>
</evidence>
<gene>
    <name evidence="2" type="ORF">O9570_06020</name>
</gene>
<evidence type="ECO:0000256" key="1">
    <source>
        <dbReference type="PROSITE-ProRule" id="PRU00339"/>
    </source>
</evidence>
<dbReference type="Gene3D" id="1.25.40.10">
    <property type="entry name" value="Tetratricopeptide repeat domain"/>
    <property type="match status" value="2"/>
</dbReference>